<dbReference type="Pfam" id="PF07993">
    <property type="entry name" value="NAD_binding_4"/>
    <property type="match status" value="1"/>
</dbReference>
<feature type="domain" description="Carrier" evidence="5">
    <location>
        <begin position="1154"/>
        <end position="1231"/>
    </location>
</feature>
<keyword evidence="2" id="KW-0597">Phosphoprotein</keyword>
<dbReference type="InterPro" id="IPR049900">
    <property type="entry name" value="PKS_mFAS_DH"/>
</dbReference>
<sequence>MGKNSQAWVTYVSDDEETVTKAVVLARSLKRVCSSGAIVVFAPPTLSKTTRGKLRDAFEMLLFTPLNGDEKEKEISLSSSSMIEFVEQVVVQALTLISFKKCILLPPDFLVLRNCDEIFENFEYFGMADDNESELSIFGGGLELDAAIISFIGKHPLDFEYDENESIPNGIVERIVAPLALSDLKACKVQTVAKLEEDTEVSYRVEVHRWLDEESESDTGGNGGKWIFHASGSFLPVLTLENEEKVRDIIEIQSAGQTKEWNASEMYEMVAELGLRFGPTFQSLQKGWLDEKEEGILFQVNMPRTQGQDEYMLHPLVGDAMLQAIMVWQRKLSGEGKRKRLQIPVRIGEFQWLSLLNNDEEAFIYCRAVDADISAVLLNRKGSMVARMSSVEFIETSSKFVLGMIQQQSVLMPGLWEEVAQKNPSALEGSVPSSILESAPRVTADAVKGCMEESRPSDDEILESSHVSQITTFYLVNSLLDLGWAPKIGERFTLSQLVSALSIKPKFKNYISFFLSKMVELKFISHSEENYVVEEKFRDIGEITGERLSEVVTANEHKRCDYRLVLEVGKNLKEILKGGMDPLFIMFPEEPDKPHVQGIYDHVAGELEPTISCANGIFSQSFPAIKRDSPENCVRVLEVGAGTGKYADRFFRTVVPQLEKEQLRLEYVFTDISPSFFSIAKEKLEEYSKYITFKRLDIEQDPFAQGFLPEYFDVVICGEVLHATKNIRDALTNVERLLKPGGTLQIGETIQEDPLMMFIFGLLDGYWRFKDNDEMRKNSPVLNEPQWKDVLEKCGFIDVTIAPIFNGVHAGIYAYRRTQPLLQESEKKFTHFWLVFGDNFSSNFVTGLSKRMKTIGRELFLIERVPDSSTTEVKMKKYIKEKIKAANIIRGEAKLEGVLYLWGMLEAEEHNQLLISLPFLYICQDILASHLEFPPNVFILTYGNDNPSSSTLFGLAKSISSEYTNLTGGLIVLERKEKILHQVEQVIQGSDEKYTLQPLPIERFDALDIRAALTHLQQAKQIGKIICVMPELGRENARLSTFTPLFNKTSTYIVTGGLGGIGFEVVKWMLKNGAKHIAIASRSSEPKPEIEKQLNSLNKSGNHSLTLLSKLLPTVKNYVDDASLLGEQHNQVAISTQEFWAEVDAAEGREEKLEIIKKHIKMFARNTLKMGADEPIGDFVDFQSLGIDSLMMLEMKNTLQNALGSRLIISASQLRDCNNVHLLANRLYDLMERKEEEGEMPSLEELRQLIHEDCKLCDDISIPTSPVKVGDIKVVLITGATGTLGSYILKNINKMEGIMRIYCLVRSTTSSVSAEERLKKILEKNDDDDQLFKEKLNVLDGDISKEYFGLEVEIYDKIASEVDAVIHFAVKSDHIAKYWKAPPDRHSNIRNVNVLGTKRVLQFAAHLKTKQVFFASSAIIILTTEGDQGYKTCLNEEWQEDDAFDCVNYNSGYTISKFVSEQLVQKKVLFFYLLCSCLQLCRCENSKPNSQPAPYALSSTYLINLAVTEVKVYALMAKYAEDLQERLKYMKDYEDSSIKATAHLPVDATEWEMATEIASHPIAAYRMVRRFATDFYAIGTHVNKKLELGLHNRLSTLAYGNPWPYKADHVDAMDAILRIHYVYDLNLKEFVRGNIMGIQTNVGFPPAQVFEIAEYATQAKYYSLALEWLNVAEFKMKDENHFKPFSASSAILAETRKQIIETHDLDFDKNITGSYINLFMFTEQLLKNPNAKTVRLQNYAKFKDSYGLLHYNFLAICNGKQFQTPSYKATLNCWYDKRHPYFYLFPLKTELLNHEPLLIQFHDIVGDEWIRIMKKAGMPTLERAPQDVSGATPRSAVYAWLQDEDIPSVPIGRRVELITGLHVRGRNASTDLQIASYAYGAMYLRMLIQYTALKNGEVDERMVHGACPIVMGHKWIATKWTHLNDNFLTRPCDLNPTT</sequence>
<dbReference type="Gene3D" id="3.40.50.150">
    <property type="entry name" value="Vaccinia Virus protein VP39"/>
    <property type="match status" value="1"/>
</dbReference>
<dbReference type="CDD" id="cd02440">
    <property type="entry name" value="AdoMet_MTases"/>
    <property type="match status" value="1"/>
</dbReference>
<dbReference type="InterPro" id="IPR049551">
    <property type="entry name" value="PKS_DH_C"/>
</dbReference>
<dbReference type="InterPro" id="IPR013120">
    <property type="entry name" value="FAR_NAD-bd"/>
</dbReference>
<dbReference type="InterPro" id="IPR011990">
    <property type="entry name" value="TPR-like_helical_dom_sf"/>
</dbReference>
<dbReference type="GO" id="GO:0016740">
    <property type="term" value="F:transferase activity"/>
    <property type="evidence" value="ECO:0007669"/>
    <property type="project" value="UniProtKB-KW"/>
</dbReference>
<dbReference type="Gene3D" id="6.10.140.1460">
    <property type="match status" value="1"/>
</dbReference>
<keyword evidence="8" id="KW-1185">Reference proteome</keyword>
<dbReference type="Pfam" id="PF00550">
    <property type="entry name" value="PP-binding"/>
    <property type="match status" value="1"/>
</dbReference>
<evidence type="ECO:0000259" key="6">
    <source>
        <dbReference type="PROSITE" id="PS52019"/>
    </source>
</evidence>
<dbReference type="InterPro" id="IPR029044">
    <property type="entry name" value="Nucleotide-diphossugar_trans"/>
</dbReference>
<reference evidence="7 8" key="1">
    <citation type="journal article" date="2016" name="Genome Biol. Evol.">
        <title>Gene Family Evolution Reflects Adaptation to Soil Environmental Stressors in the Genome of the Collembolan Orchesella cincta.</title>
        <authorList>
            <person name="Faddeeva-Vakhrusheva A."/>
            <person name="Derks M.F."/>
            <person name="Anvar S.Y."/>
            <person name="Agamennone V."/>
            <person name="Suring W."/>
            <person name="Smit S."/>
            <person name="van Straalen N.M."/>
            <person name="Roelofs D."/>
        </authorList>
    </citation>
    <scope>NUCLEOTIDE SEQUENCE [LARGE SCALE GENOMIC DNA]</scope>
    <source>
        <tissue evidence="7">Mixed pool</tissue>
    </source>
</reference>
<dbReference type="SUPFAM" id="SSF51735">
    <property type="entry name" value="NAD(P)-binding Rossmann-fold domains"/>
    <property type="match status" value="2"/>
</dbReference>
<dbReference type="SUPFAM" id="SSF47336">
    <property type="entry name" value="ACP-like"/>
    <property type="match status" value="1"/>
</dbReference>
<dbReference type="InterPro" id="IPR009081">
    <property type="entry name" value="PP-bd_ACP"/>
</dbReference>
<dbReference type="Gene3D" id="1.25.40.10">
    <property type="entry name" value="Tetratricopeptide repeat domain"/>
    <property type="match status" value="1"/>
</dbReference>
<comment type="caution">
    <text evidence="7">The sequence shown here is derived from an EMBL/GenBank/DDBJ whole genome shotgun (WGS) entry which is preliminary data.</text>
</comment>
<dbReference type="InterPro" id="IPR036736">
    <property type="entry name" value="ACP-like_sf"/>
</dbReference>
<dbReference type="EMBL" id="LJIJ01001397">
    <property type="protein sequence ID" value="ODM91854.1"/>
    <property type="molecule type" value="Genomic_DNA"/>
</dbReference>
<dbReference type="PROSITE" id="PS52019">
    <property type="entry name" value="PKS_MFAS_DH"/>
    <property type="match status" value="1"/>
</dbReference>
<dbReference type="GO" id="GO:0004656">
    <property type="term" value="F:procollagen-proline 4-dioxygenase activity"/>
    <property type="evidence" value="ECO:0007669"/>
    <property type="project" value="InterPro"/>
</dbReference>
<dbReference type="PANTHER" id="PTHR45681">
    <property type="entry name" value="POLYKETIDE SYNTHASE 44-RELATED"/>
    <property type="match status" value="1"/>
</dbReference>
<dbReference type="InterPro" id="IPR029063">
    <property type="entry name" value="SAM-dependent_MTases_sf"/>
</dbReference>
<dbReference type="STRING" id="48709.A0A1D2MG63"/>
<dbReference type="GO" id="GO:0005783">
    <property type="term" value="C:endoplasmic reticulum"/>
    <property type="evidence" value="ECO:0007669"/>
    <property type="project" value="InterPro"/>
</dbReference>
<evidence type="ECO:0000256" key="2">
    <source>
        <dbReference type="ARBA" id="ARBA00022553"/>
    </source>
</evidence>
<feature type="active site" description="Proton acceptor; for dehydratase activity" evidence="4">
    <location>
        <position position="155"/>
    </location>
</feature>
<feature type="region of interest" description="N-terminal hotdog fold" evidence="4">
    <location>
        <begin position="122"/>
        <end position="241"/>
    </location>
</feature>
<dbReference type="InterPro" id="IPR042104">
    <property type="entry name" value="PKS_dehydratase_sf"/>
</dbReference>
<feature type="region of interest" description="C-terminal hotdog fold" evidence="4">
    <location>
        <begin position="257"/>
        <end position="402"/>
    </location>
</feature>
<dbReference type="InterPro" id="IPR013968">
    <property type="entry name" value="PKS_KR"/>
</dbReference>
<dbReference type="PANTHER" id="PTHR45681:SF6">
    <property type="entry name" value="POLYKETIDE SYNTHASE 37"/>
    <property type="match status" value="1"/>
</dbReference>
<dbReference type="Pfam" id="PF14765">
    <property type="entry name" value="PS-DH"/>
    <property type="match status" value="1"/>
</dbReference>
<dbReference type="OrthoDB" id="420380at2759"/>
<dbReference type="Gene3D" id="3.10.129.110">
    <property type="entry name" value="Polyketide synthase dehydratase"/>
    <property type="match status" value="1"/>
</dbReference>
<dbReference type="InterPro" id="IPR013547">
    <property type="entry name" value="P4H_N"/>
</dbReference>
<dbReference type="Gene3D" id="3.40.50.720">
    <property type="entry name" value="NAD(P)-binding Rossmann-like Domain"/>
    <property type="match status" value="2"/>
</dbReference>
<accession>A0A1D2MG63</accession>
<protein>
    <submittedName>
        <fullName evidence="7">Lovastatin diketide synthase LovF</fullName>
    </submittedName>
</protein>
<keyword evidence="1" id="KW-0596">Phosphopantetheine</keyword>
<keyword evidence="3" id="KW-0808">Transferase</keyword>
<dbReference type="Gene3D" id="2.60.120.620">
    <property type="entry name" value="q2cbj1_9rhob like domain"/>
    <property type="match status" value="1"/>
</dbReference>
<dbReference type="InterPro" id="IPR036291">
    <property type="entry name" value="NAD(P)-bd_dom_sf"/>
</dbReference>
<organism evidence="7 8">
    <name type="scientific">Orchesella cincta</name>
    <name type="common">Springtail</name>
    <name type="synonym">Podura cincta</name>
    <dbReference type="NCBI Taxonomy" id="48709"/>
    <lineage>
        <taxon>Eukaryota</taxon>
        <taxon>Metazoa</taxon>
        <taxon>Ecdysozoa</taxon>
        <taxon>Arthropoda</taxon>
        <taxon>Hexapoda</taxon>
        <taxon>Collembola</taxon>
        <taxon>Entomobryomorpha</taxon>
        <taxon>Entomobryoidea</taxon>
        <taxon>Orchesellidae</taxon>
        <taxon>Orchesellinae</taxon>
        <taxon>Orchesella</taxon>
    </lineage>
</organism>
<evidence type="ECO:0000259" key="5">
    <source>
        <dbReference type="PROSITE" id="PS50075"/>
    </source>
</evidence>
<feature type="active site" description="Proton donor; for dehydratase activity" evidence="4">
    <location>
        <position position="319"/>
    </location>
</feature>
<feature type="domain" description="PKS/mFAS DH" evidence="6">
    <location>
        <begin position="122"/>
        <end position="402"/>
    </location>
</feature>
<evidence type="ECO:0000313" key="7">
    <source>
        <dbReference type="EMBL" id="ODM91854.1"/>
    </source>
</evidence>
<name>A0A1D2MG63_ORCCI</name>
<dbReference type="Pfam" id="PF08336">
    <property type="entry name" value="P4Ha_N"/>
    <property type="match status" value="1"/>
</dbReference>
<evidence type="ECO:0000256" key="1">
    <source>
        <dbReference type="ARBA" id="ARBA00022450"/>
    </source>
</evidence>
<evidence type="ECO:0000256" key="4">
    <source>
        <dbReference type="PROSITE-ProRule" id="PRU01363"/>
    </source>
</evidence>
<dbReference type="PROSITE" id="PS50075">
    <property type="entry name" value="CARRIER"/>
    <property type="match status" value="1"/>
</dbReference>
<dbReference type="InterPro" id="IPR013217">
    <property type="entry name" value="Methyltransf_12"/>
</dbReference>
<dbReference type="SUPFAM" id="SSF53448">
    <property type="entry name" value="Nucleotide-diphospho-sugar transferases"/>
    <property type="match status" value="1"/>
</dbReference>
<evidence type="ECO:0000256" key="3">
    <source>
        <dbReference type="ARBA" id="ARBA00022679"/>
    </source>
</evidence>
<dbReference type="InterPro" id="IPR050444">
    <property type="entry name" value="Polyketide_Synthase"/>
</dbReference>
<evidence type="ECO:0000313" key="8">
    <source>
        <dbReference type="Proteomes" id="UP000094527"/>
    </source>
</evidence>
<dbReference type="Pfam" id="PF08242">
    <property type="entry name" value="Methyltransf_12"/>
    <property type="match status" value="1"/>
</dbReference>
<gene>
    <name evidence="7" type="ORF">Ocin01_14828</name>
</gene>
<dbReference type="Gene3D" id="3.90.550.10">
    <property type="entry name" value="Spore Coat Polysaccharide Biosynthesis Protein SpsA, Chain A"/>
    <property type="match status" value="1"/>
</dbReference>
<dbReference type="SUPFAM" id="SSF53335">
    <property type="entry name" value="S-adenosyl-L-methionine-dependent methyltransferases"/>
    <property type="match status" value="1"/>
</dbReference>
<dbReference type="Proteomes" id="UP000094527">
    <property type="component" value="Unassembled WGS sequence"/>
</dbReference>
<dbReference type="Gene3D" id="1.10.1200.10">
    <property type="entry name" value="ACP-like"/>
    <property type="match status" value="1"/>
</dbReference>
<proteinExistence type="predicted"/>
<dbReference type="Pfam" id="PF08659">
    <property type="entry name" value="KR"/>
    <property type="match status" value="1"/>
</dbReference>